<accession>A0A154PHR4</accession>
<evidence type="ECO:0000313" key="2">
    <source>
        <dbReference type="Proteomes" id="UP000076502"/>
    </source>
</evidence>
<evidence type="ECO:0000313" key="1">
    <source>
        <dbReference type="EMBL" id="KZC11395.1"/>
    </source>
</evidence>
<dbReference type="AlphaFoldDB" id="A0A154PHR4"/>
<keyword evidence="2" id="KW-1185">Reference proteome</keyword>
<name>A0A154PHR4_DUFNO</name>
<sequence length="83" mass="9666">MYYWECRGHYFTSGTFKRHSFFKILAVSITSSSPSNLRCYHSDIERNSERGRESGRKTDRGTRELAASFLFPPFDSHRCFTSG</sequence>
<reference evidence="1 2" key="1">
    <citation type="submission" date="2015-07" db="EMBL/GenBank/DDBJ databases">
        <title>The genome of Dufourea novaeangliae.</title>
        <authorList>
            <person name="Pan H."/>
            <person name="Kapheim K."/>
        </authorList>
    </citation>
    <scope>NUCLEOTIDE SEQUENCE [LARGE SCALE GENOMIC DNA]</scope>
    <source>
        <strain evidence="1">0120121106</strain>
        <tissue evidence="1">Whole body</tissue>
    </source>
</reference>
<proteinExistence type="predicted"/>
<protein>
    <submittedName>
        <fullName evidence="1">Uncharacterized protein</fullName>
    </submittedName>
</protein>
<gene>
    <name evidence="1" type="ORF">WN55_02996</name>
</gene>
<organism evidence="1 2">
    <name type="scientific">Dufourea novaeangliae</name>
    <name type="common">Sweat bee</name>
    <dbReference type="NCBI Taxonomy" id="178035"/>
    <lineage>
        <taxon>Eukaryota</taxon>
        <taxon>Metazoa</taxon>
        <taxon>Ecdysozoa</taxon>
        <taxon>Arthropoda</taxon>
        <taxon>Hexapoda</taxon>
        <taxon>Insecta</taxon>
        <taxon>Pterygota</taxon>
        <taxon>Neoptera</taxon>
        <taxon>Endopterygota</taxon>
        <taxon>Hymenoptera</taxon>
        <taxon>Apocrita</taxon>
        <taxon>Aculeata</taxon>
        <taxon>Apoidea</taxon>
        <taxon>Anthophila</taxon>
        <taxon>Halictidae</taxon>
        <taxon>Rophitinae</taxon>
        <taxon>Dufourea</taxon>
    </lineage>
</organism>
<dbReference type="Proteomes" id="UP000076502">
    <property type="component" value="Unassembled WGS sequence"/>
</dbReference>
<dbReference type="EMBL" id="KQ434912">
    <property type="protein sequence ID" value="KZC11395.1"/>
    <property type="molecule type" value="Genomic_DNA"/>
</dbReference>